<sequence length="70" mass="7521">MARFGFPIDCGLATSPDSRHPSTWILAQCGFFRFLLGPLGVASHYARLLASSPRIVLEVASKSSTAELTP</sequence>
<dbReference type="EMBL" id="KN825028">
    <property type="protein sequence ID" value="KIK95672.1"/>
    <property type="molecule type" value="Genomic_DNA"/>
</dbReference>
<protein>
    <submittedName>
        <fullName evidence="1">Uncharacterized protein</fullName>
    </submittedName>
</protein>
<dbReference type="InParanoid" id="A0A0D0DE28"/>
<organism evidence="1 2">
    <name type="scientific">Paxillus rubicundulus Ve08.2h10</name>
    <dbReference type="NCBI Taxonomy" id="930991"/>
    <lineage>
        <taxon>Eukaryota</taxon>
        <taxon>Fungi</taxon>
        <taxon>Dikarya</taxon>
        <taxon>Basidiomycota</taxon>
        <taxon>Agaricomycotina</taxon>
        <taxon>Agaricomycetes</taxon>
        <taxon>Agaricomycetidae</taxon>
        <taxon>Boletales</taxon>
        <taxon>Paxilineae</taxon>
        <taxon>Paxillaceae</taxon>
        <taxon>Paxillus</taxon>
    </lineage>
</organism>
<dbReference type="HOGENOM" id="CLU_2758524_0_0_1"/>
<gene>
    <name evidence="1" type="ORF">PAXRUDRAFT_367767</name>
</gene>
<keyword evidence="2" id="KW-1185">Reference proteome</keyword>
<proteinExistence type="predicted"/>
<dbReference type="AlphaFoldDB" id="A0A0D0DE28"/>
<reference evidence="2" key="2">
    <citation type="submission" date="2015-01" db="EMBL/GenBank/DDBJ databases">
        <title>Evolutionary Origins and Diversification of the Mycorrhizal Mutualists.</title>
        <authorList>
            <consortium name="DOE Joint Genome Institute"/>
            <consortium name="Mycorrhizal Genomics Consortium"/>
            <person name="Kohler A."/>
            <person name="Kuo A."/>
            <person name="Nagy L.G."/>
            <person name="Floudas D."/>
            <person name="Copeland A."/>
            <person name="Barry K.W."/>
            <person name="Cichocki N."/>
            <person name="Veneault-Fourrey C."/>
            <person name="LaButti K."/>
            <person name="Lindquist E.A."/>
            <person name="Lipzen A."/>
            <person name="Lundell T."/>
            <person name="Morin E."/>
            <person name="Murat C."/>
            <person name="Riley R."/>
            <person name="Ohm R."/>
            <person name="Sun H."/>
            <person name="Tunlid A."/>
            <person name="Henrissat B."/>
            <person name="Grigoriev I.V."/>
            <person name="Hibbett D.S."/>
            <person name="Martin F."/>
        </authorList>
    </citation>
    <scope>NUCLEOTIDE SEQUENCE [LARGE SCALE GENOMIC DNA]</scope>
    <source>
        <strain evidence="2">Ve08.2h10</strain>
    </source>
</reference>
<accession>A0A0D0DE28</accession>
<evidence type="ECO:0000313" key="2">
    <source>
        <dbReference type="Proteomes" id="UP000054538"/>
    </source>
</evidence>
<name>A0A0D0DE28_9AGAM</name>
<reference evidence="1 2" key="1">
    <citation type="submission" date="2014-04" db="EMBL/GenBank/DDBJ databases">
        <authorList>
            <consortium name="DOE Joint Genome Institute"/>
            <person name="Kuo A."/>
            <person name="Kohler A."/>
            <person name="Jargeat P."/>
            <person name="Nagy L.G."/>
            <person name="Floudas D."/>
            <person name="Copeland A."/>
            <person name="Barry K.W."/>
            <person name="Cichocki N."/>
            <person name="Veneault-Fourrey C."/>
            <person name="LaButti K."/>
            <person name="Lindquist E.A."/>
            <person name="Lipzen A."/>
            <person name="Lundell T."/>
            <person name="Morin E."/>
            <person name="Murat C."/>
            <person name="Sun H."/>
            <person name="Tunlid A."/>
            <person name="Henrissat B."/>
            <person name="Grigoriev I.V."/>
            <person name="Hibbett D.S."/>
            <person name="Martin F."/>
            <person name="Nordberg H.P."/>
            <person name="Cantor M.N."/>
            <person name="Hua S.X."/>
        </authorList>
    </citation>
    <scope>NUCLEOTIDE SEQUENCE [LARGE SCALE GENOMIC DNA]</scope>
    <source>
        <strain evidence="1 2">Ve08.2h10</strain>
    </source>
</reference>
<evidence type="ECO:0000313" key="1">
    <source>
        <dbReference type="EMBL" id="KIK95672.1"/>
    </source>
</evidence>
<dbReference type="Proteomes" id="UP000054538">
    <property type="component" value="Unassembled WGS sequence"/>
</dbReference>